<dbReference type="InterPro" id="IPR051925">
    <property type="entry name" value="RNA-binding_domain"/>
</dbReference>
<dbReference type="PANTHER" id="PTHR40065:SF3">
    <property type="entry name" value="RNA-BINDING PROTEIN YHBY"/>
    <property type="match status" value="1"/>
</dbReference>
<dbReference type="InterPro" id="IPR001890">
    <property type="entry name" value="RNA-binding_CRM"/>
</dbReference>
<evidence type="ECO:0000256" key="2">
    <source>
        <dbReference type="PROSITE-ProRule" id="PRU00626"/>
    </source>
</evidence>
<dbReference type="NCBIfam" id="TIGR00253">
    <property type="entry name" value="RNA_bind_YhbY"/>
    <property type="match status" value="1"/>
</dbReference>
<dbReference type="SMART" id="SM01103">
    <property type="entry name" value="CRS1_YhbY"/>
    <property type="match status" value="1"/>
</dbReference>
<evidence type="ECO:0000256" key="3">
    <source>
        <dbReference type="SAM" id="MobiDB-lite"/>
    </source>
</evidence>
<evidence type="ECO:0000259" key="4">
    <source>
        <dbReference type="PROSITE" id="PS51295"/>
    </source>
</evidence>
<dbReference type="EMBL" id="LO017727">
    <property type="protein sequence ID" value="CRH07733.1"/>
    <property type="molecule type" value="Genomic_DNA"/>
</dbReference>
<protein>
    <submittedName>
        <fullName evidence="5">RNA-binding protein yhbY</fullName>
    </submittedName>
</protein>
<keyword evidence="1 2" id="KW-0694">RNA-binding</keyword>
<organism evidence="5">
    <name type="scientific">Magnetococcus massalia (strain MO-1)</name>
    <dbReference type="NCBI Taxonomy" id="451514"/>
    <lineage>
        <taxon>Bacteria</taxon>
        <taxon>Pseudomonadati</taxon>
        <taxon>Pseudomonadota</taxon>
        <taxon>Magnetococcia</taxon>
        <taxon>Magnetococcales</taxon>
        <taxon>Magnetococcaceae</taxon>
        <taxon>Magnetococcus</taxon>
    </lineage>
</organism>
<feature type="region of interest" description="Disordered" evidence="3">
    <location>
        <begin position="88"/>
        <end position="110"/>
    </location>
</feature>
<dbReference type="AlphaFoldDB" id="A0A1S7LMT7"/>
<dbReference type="Pfam" id="PF01985">
    <property type="entry name" value="CRS1_YhbY"/>
    <property type="match status" value="1"/>
</dbReference>
<dbReference type="GO" id="GO:0003723">
    <property type="term" value="F:RNA binding"/>
    <property type="evidence" value="ECO:0007669"/>
    <property type="project" value="UniProtKB-UniRule"/>
</dbReference>
<dbReference type="InterPro" id="IPR035920">
    <property type="entry name" value="YhbY-like_sf"/>
</dbReference>
<sequence length="110" mass="12545">MQLAGFQRKHLKGLAHGLKPIVFVGKEGLTDPVHDAVEEALLGHELIKVRFLDFKDQRKDLAEKLAKKSQSALVGMIGHLAILYRPHPEPEHRRVELPTKKDKKEKKKDK</sequence>
<feature type="compositionally biased region" description="Basic and acidic residues" evidence="3">
    <location>
        <begin position="88"/>
        <end position="102"/>
    </location>
</feature>
<name>A0A1S7LMT7_MAGMO</name>
<feature type="domain" description="CRM" evidence="4">
    <location>
        <begin position="1"/>
        <end position="96"/>
    </location>
</feature>
<dbReference type="PROSITE" id="PS51295">
    <property type="entry name" value="CRM"/>
    <property type="match status" value="1"/>
</dbReference>
<dbReference type="InterPro" id="IPR017924">
    <property type="entry name" value="RNA-binding_YhbY"/>
</dbReference>
<evidence type="ECO:0000313" key="5">
    <source>
        <dbReference type="EMBL" id="CRH07733.1"/>
    </source>
</evidence>
<dbReference type="PANTHER" id="PTHR40065">
    <property type="entry name" value="RNA-BINDING PROTEIN YHBY"/>
    <property type="match status" value="1"/>
</dbReference>
<reference evidence="5" key="1">
    <citation type="submission" date="2015-04" db="EMBL/GenBank/DDBJ databases">
        <authorList>
            <person name="Syromyatnikov M.Y."/>
            <person name="Popov V.N."/>
        </authorList>
    </citation>
    <scope>NUCLEOTIDE SEQUENCE</scope>
    <source>
        <strain evidence="5">MO-1</strain>
    </source>
</reference>
<proteinExistence type="predicted"/>
<accession>A0A1S7LMT7</accession>
<dbReference type="SUPFAM" id="SSF75471">
    <property type="entry name" value="YhbY-like"/>
    <property type="match status" value="1"/>
</dbReference>
<dbReference type="Gene3D" id="3.30.110.60">
    <property type="entry name" value="YhbY-like"/>
    <property type="match status" value="1"/>
</dbReference>
<gene>
    <name evidence="5" type="primary">yhbY</name>
    <name evidence="5" type="ORF">MAGMO_3600</name>
</gene>
<evidence type="ECO:0000256" key="1">
    <source>
        <dbReference type="ARBA" id="ARBA00022884"/>
    </source>
</evidence>